<evidence type="ECO:0000313" key="1">
    <source>
        <dbReference type="EMBL" id="GFD21086.1"/>
    </source>
</evidence>
<feature type="non-terminal residue" evidence="1">
    <location>
        <position position="57"/>
    </location>
</feature>
<dbReference type="EMBL" id="BKCJ011327198">
    <property type="protein sequence ID" value="GFD21086.1"/>
    <property type="molecule type" value="Genomic_DNA"/>
</dbReference>
<sequence length="57" mass="6557">MVVEEEGPTWMTPIRNYLKKGKLPKDPVDGRTLMEKIGSNTMEDGVLYRKSYLVPLM</sequence>
<name>A0A699UIE7_TANCI</name>
<reference evidence="1" key="1">
    <citation type="journal article" date="2019" name="Sci. Rep.">
        <title>Draft genome of Tanacetum cinerariifolium, the natural source of mosquito coil.</title>
        <authorList>
            <person name="Yamashiro T."/>
            <person name="Shiraishi A."/>
            <person name="Satake H."/>
            <person name="Nakayama K."/>
        </authorList>
    </citation>
    <scope>NUCLEOTIDE SEQUENCE</scope>
</reference>
<organism evidence="1">
    <name type="scientific">Tanacetum cinerariifolium</name>
    <name type="common">Dalmatian daisy</name>
    <name type="synonym">Chrysanthemum cinerariifolium</name>
    <dbReference type="NCBI Taxonomy" id="118510"/>
    <lineage>
        <taxon>Eukaryota</taxon>
        <taxon>Viridiplantae</taxon>
        <taxon>Streptophyta</taxon>
        <taxon>Embryophyta</taxon>
        <taxon>Tracheophyta</taxon>
        <taxon>Spermatophyta</taxon>
        <taxon>Magnoliopsida</taxon>
        <taxon>eudicotyledons</taxon>
        <taxon>Gunneridae</taxon>
        <taxon>Pentapetalae</taxon>
        <taxon>asterids</taxon>
        <taxon>campanulids</taxon>
        <taxon>Asterales</taxon>
        <taxon>Asteraceae</taxon>
        <taxon>Asteroideae</taxon>
        <taxon>Anthemideae</taxon>
        <taxon>Anthemidinae</taxon>
        <taxon>Tanacetum</taxon>
    </lineage>
</organism>
<protein>
    <submittedName>
        <fullName evidence="1">Protein NYNRIN-like</fullName>
    </submittedName>
</protein>
<gene>
    <name evidence="1" type="ORF">Tci_893055</name>
</gene>
<proteinExistence type="predicted"/>
<comment type="caution">
    <text evidence="1">The sequence shown here is derived from an EMBL/GenBank/DDBJ whole genome shotgun (WGS) entry which is preliminary data.</text>
</comment>
<dbReference type="AlphaFoldDB" id="A0A699UIE7"/>
<accession>A0A699UIE7</accession>